<proteinExistence type="predicted"/>
<dbReference type="EMBL" id="AEHJ01000011">
    <property type="protein sequence ID" value="EFO78088.1"/>
    <property type="molecule type" value="Genomic_DNA"/>
</dbReference>
<organism evidence="1 2">
    <name type="scientific">Bifidobacterium dentium JCVIHMP022</name>
    <dbReference type="NCBI Taxonomy" id="553191"/>
    <lineage>
        <taxon>Bacteria</taxon>
        <taxon>Bacillati</taxon>
        <taxon>Actinomycetota</taxon>
        <taxon>Actinomycetes</taxon>
        <taxon>Bifidobacteriales</taxon>
        <taxon>Bifidobacteriaceae</taxon>
        <taxon>Bifidobacterium</taxon>
    </lineage>
</organism>
<evidence type="ECO:0000313" key="2">
    <source>
        <dbReference type="Proteomes" id="UP000003457"/>
    </source>
</evidence>
<dbReference type="RefSeq" id="WP_003842277.1">
    <property type="nucleotide sequence ID" value="NZ_AEHJ01000011.1"/>
</dbReference>
<dbReference type="Proteomes" id="UP000003457">
    <property type="component" value="Unassembled WGS sequence"/>
</dbReference>
<evidence type="ECO:0000313" key="1">
    <source>
        <dbReference type="EMBL" id="EFO78088.1"/>
    </source>
</evidence>
<reference evidence="1 2" key="1">
    <citation type="submission" date="2010-10" db="EMBL/GenBank/DDBJ databases">
        <authorList>
            <person name="Durkin A.S."/>
            <person name="Madupu R."/>
            <person name="Torralba M."/>
            <person name="Gillis M."/>
            <person name="Methe B."/>
            <person name="Sutton G."/>
            <person name="Nelson K.E."/>
        </authorList>
    </citation>
    <scope>NUCLEOTIDE SEQUENCE [LARGE SCALE GENOMIC DNA]</scope>
    <source>
        <strain evidence="1 2">JCVIHMP022</strain>
    </source>
</reference>
<accession>A0AB72Z3M5</accession>
<dbReference type="AlphaFoldDB" id="A0AB72Z3M5"/>
<comment type="caution">
    <text evidence="1">The sequence shown here is derived from an EMBL/GenBank/DDBJ whole genome shotgun (WGS) entry which is preliminary data.</text>
</comment>
<evidence type="ECO:0008006" key="3">
    <source>
        <dbReference type="Google" id="ProtNLM"/>
    </source>
</evidence>
<name>A0AB72Z3M5_9BIFI</name>
<gene>
    <name evidence="1" type="ORF">HMPREF9003_0174</name>
</gene>
<sequence length="72" mass="8198">MTSRIVCPFCDEPAVIKKSSNTKYDSPTYTTITIYAYACPKGHLQSAWYLNAEAAFKAWVRLVKMTEQEDKS</sequence>
<protein>
    <recommendedName>
        <fullName evidence="3">Restriction alleviation protein, Lar family</fullName>
    </recommendedName>
</protein>